<dbReference type="AlphaFoldDB" id="A0A328NWK1"/>
<accession>A0A328NWK1</accession>
<organism evidence="3 4">
    <name type="scientific">Micromonospora saelicesensis</name>
    <dbReference type="NCBI Taxonomy" id="285676"/>
    <lineage>
        <taxon>Bacteria</taxon>
        <taxon>Bacillati</taxon>
        <taxon>Actinomycetota</taxon>
        <taxon>Actinomycetes</taxon>
        <taxon>Micromonosporales</taxon>
        <taxon>Micromonosporaceae</taxon>
        <taxon>Micromonospora</taxon>
    </lineage>
</organism>
<dbReference type="RefSeq" id="WP_112675140.1">
    <property type="nucleotide sequence ID" value="NZ_CP192017.1"/>
</dbReference>
<dbReference type="PANTHER" id="PTHR37694:SF1">
    <property type="entry name" value="SLR8022 PROTEIN"/>
    <property type="match status" value="1"/>
</dbReference>
<sequence length="144" mass="15970">MEKWPLTALVDGLLSRALNASSRRNMRTIDGGRPHLLYQSVIALACGQRIEEHDHPGEATVQVLRGRVRVTAGDDTTDVSTGQLLIVPDVRHSVIALEDAALLLTVAKRTIPTPANRVNPDLPDSYQRHHQRGRRRWPVNAPLP</sequence>
<protein>
    <recommendedName>
        <fullName evidence="2">Cupin type-2 domain-containing protein</fullName>
    </recommendedName>
</protein>
<dbReference type="InterPro" id="IPR013096">
    <property type="entry name" value="Cupin_2"/>
</dbReference>
<evidence type="ECO:0000313" key="3">
    <source>
        <dbReference type="EMBL" id="RAO37412.1"/>
    </source>
</evidence>
<reference evidence="3 4" key="1">
    <citation type="submission" date="2018-03" db="EMBL/GenBank/DDBJ databases">
        <title>Defining the species Micromonospora saelicesensis and Micromonospora noduli under the framework of genomics.</title>
        <authorList>
            <person name="Riesco R."/>
            <person name="Trujillo M.E."/>
        </authorList>
    </citation>
    <scope>NUCLEOTIDE SEQUENCE [LARGE SCALE GENOMIC DNA]</scope>
    <source>
        <strain evidence="3 4">PSN13</strain>
    </source>
</reference>
<name>A0A328NWK1_9ACTN</name>
<dbReference type="SUPFAM" id="SSF51182">
    <property type="entry name" value="RmlC-like cupins"/>
    <property type="match status" value="1"/>
</dbReference>
<feature type="domain" description="Cupin type-2" evidence="2">
    <location>
        <begin position="43"/>
        <end position="104"/>
    </location>
</feature>
<dbReference type="Proteomes" id="UP000249419">
    <property type="component" value="Unassembled WGS sequence"/>
</dbReference>
<dbReference type="CDD" id="cd02230">
    <property type="entry name" value="cupin_HP0902-like"/>
    <property type="match status" value="1"/>
</dbReference>
<evidence type="ECO:0000256" key="1">
    <source>
        <dbReference type="SAM" id="MobiDB-lite"/>
    </source>
</evidence>
<gene>
    <name evidence="3" type="ORF">PSN13_01394</name>
</gene>
<dbReference type="PANTHER" id="PTHR37694">
    <property type="entry name" value="SLR8022 PROTEIN"/>
    <property type="match status" value="1"/>
</dbReference>
<dbReference type="InterPro" id="IPR014710">
    <property type="entry name" value="RmlC-like_jellyroll"/>
</dbReference>
<feature type="compositionally biased region" description="Basic residues" evidence="1">
    <location>
        <begin position="128"/>
        <end position="137"/>
    </location>
</feature>
<dbReference type="EMBL" id="PYAG01000005">
    <property type="protein sequence ID" value="RAO37412.1"/>
    <property type="molecule type" value="Genomic_DNA"/>
</dbReference>
<feature type="region of interest" description="Disordered" evidence="1">
    <location>
        <begin position="113"/>
        <end position="144"/>
    </location>
</feature>
<proteinExistence type="predicted"/>
<dbReference type="InterPro" id="IPR011051">
    <property type="entry name" value="RmlC_Cupin_sf"/>
</dbReference>
<dbReference type="Pfam" id="PF07883">
    <property type="entry name" value="Cupin_2"/>
    <property type="match status" value="1"/>
</dbReference>
<evidence type="ECO:0000259" key="2">
    <source>
        <dbReference type="Pfam" id="PF07883"/>
    </source>
</evidence>
<dbReference type="Gene3D" id="2.60.120.10">
    <property type="entry name" value="Jelly Rolls"/>
    <property type="match status" value="1"/>
</dbReference>
<evidence type="ECO:0000313" key="4">
    <source>
        <dbReference type="Proteomes" id="UP000249419"/>
    </source>
</evidence>
<comment type="caution">
    <text evidence="3">The sequence shown here is derived from an EMBL/GenBank/DDBJ whole genome shotgun (WGS) entry which is preliminary data.</text>
</comment>